<evidence type="ECO:0000313" key="1">
    <source>
        <dbReference type="EMBL" id="MBA0570638.1"/>
    </source>
</evidence>
<organism evidence="1 2">
    <name type="scientific">Gossypium lobatum</name>
    <dbReference type="NCBI Taxonomy" id="34289"/>
    <lineage>
        <taxon>Eukaryota</taxon>
        <taxon>Viridiplantae</taxon>
        <taxon>Streptophyta</taxon>
        <taxon>Embryophyta</taxon>
        <taxon>Tracheophyta</taxon>
        <taxon>Spermatophyta</taxon>
        <taxon>Magnoliopsida</taxon>
        <taxon>eudicotyledons</taxon>
        <taxon>Gunneridae</taxon>
        <taxon>Pentapetalae</taxon>
        <taxon>rosids</taxon>
        <taxon>malvids</taxon>
        <taxon>Malvales</taxon>
        <taxon>Malvaceae</taxon>
        <taxon>Malvoideae</taxon>
        <taxon>Gossypium</taxon>
    </lineage>
</organism>
<dbReference type="Proteomes" id="UP000593572">
    <property type="component" value="Unassembled WGS sequence"/>
</dbReference>
<accession>A0A7J8N0X1</accession>
<dbReference type="AlphaFoldDB" id="A0A7J8N0X1"/>
<dbReference type="EMBL" id="JABEZX010000011">
    <property type="protein sequence ID" value="MBA0570638.1"/>
    <property type="molecule type" value="Genomic_DNA"/>
</dbReference>
<dbReference type="PANTHER" id="PTHR33067">
    <property type="entry name" value="RNA-DIRECTED DNA POLYMERASE-RELATED"/>
    <property type="match status" value="1"/>
</dbReference>
<proteinExistence type="predicted"/>
<dbReference type="PANTHER" id="PTHR33067:SF9">
    <property type="entry name" value="RNA-DIRECTED DNA POLYMERASE"/>
    <property type="match status" value="1"/>
</dbReference>
<evidence type="ECO:0000313" key="2">
    <source>
        <dbReference type="Proteomes" id="UP000593572"/>
    </source>
</evidence>
<keyword evidence="2" id="KW-1185">Reference proteome</keyword>
<reference evidence="1 2" key="1">
    <citation type="journal article" date="2019" name="Genome Biol. Evol.">
        <title>Insights into the evolution of the New World diploid cottons (Gossypium, subgenus Houzingenia) based on genome sequencing.</title>
        <authorList>
            <person name="Grover C.E."/>
            <person name="Arick M.A. 2nd"/>
            <person name="Thrash A."/>
            <person name="Conover J.L."/>
            <person name="Sanders W.S."/>
            <person name="Peterson D.G."/>
            <person name="Frelichowski J.E."/>
            <person name="Scheffler J.A."/>
            <person name="Scheffler B.E."/>
            <person name="Wendel J.F."/>
        </authorList>
    </citation>
    <scope>NUCLEOTIDE SEQUENCE [LARGE SCALE GENOMIC DNA]</scope>
    <source>
        <strain evidence="1">157</strain>
        <tissue evidence="1">Leaf</tissue>
    </source>
</reference>
<sequence length="232" mass="27521">MVLDFEEDREIPILLGRPFLATSRSIIDLEKNELTIKINGEIETFKCGHQLNGEKKLGEQCKELYVSNNPESRDKLPFINTKRINRFNEGDRWTRVEWHKRRWTNTDRMKELRKRELMILLDESGKFYVSLQDPKSRDTENRMWDMVFVRGKEVKSRSASVNGSTRTWKGELVARRLKQPQEEVGESSHPKLDWMTQRIQKLGPIFQEFARQNNIQFPNYALDMFGPIDMDK</sequence>
<comment type="caution">
    <text evidence="1">The sequence shown here is derived from an EMBL/GenBank/DDBJ whole genome shotgun (WGS) entry which is preliminary data.</text>
</comment>
<name>A0A7J8N0X1_9ROSI</name>
<protein>
    <submittedName>
        <fullName evidence="1">Uncharacterized protein</fullName>
    </submittedName>
</protein>
<gene>
    <name evidence="1" type="ORF">Golob_004257</name>
</gene>